<evidence type="ECO:0000256" key="8">
    <source>
        <dbReference type="ARBA" id="ARBA00023002"/>
    </source>
</evidence>
<keyword evidence="8 16" id="KW-0560">Oxidoreductase</keyword>
<evidence type="ECO:0000256" key="6">
    <source>
        <dbReference type="ARBA" id="ARBA00022605"/>
    </source>
</evidence>
<dbReference type="SUPFAM" id="SSF51735">
    <property type="entry name" value="NAD(P)-binding Rossmann-fold domains"/>
    <property type="match status" value="1"/>
</dbReference>
<evidence type="ECO:0000256" key="12">
    <source>
        <dbReference type="PIRSR" id="PIRSR000098-2"/>
    </source>
</evidence>
<dbReference type="InterPro" id="IPR001342">
    <property type="entry name" value="HDH_cat"/>
</dbReference>
<accession>A0A2U2ADC8</accession>
<dbReference type="InterPro" id="IPR016204">
    <property type="entry name" value="HDH"/>
</dbReference>
<comment type="catalytic activity">
    <reaction evidence="10">
        <text>L-homoserine + NAD(+) = L-aspartate 4-semialdehyde + NADH + H(+)</text>
        <dbReference type="Rhea" id="RHEA:15757"/>
        <dbReference type="ChEBI" id="CHEBI:15378"/>
        <dbReference type="ChEBI" id="CHEBI:57476"/>
        <dbReference type="ChEBI" id="CHEBI:57540"/>
        <dbReference type="ChEBI" id="CHEBI:57945"/>
        <dbReference type="ChEBI" id="CHEBI:537519"/>
        <dbReference type="EC" id="1.1.1.3"/>
    </reaction>
    <physiologicalReaction direction="right-to-left" evidence="10">
        <dbReference type="Rhea" id="RHEA:15759"/>
    </physiologicalReaction>
</comment>
<feature type="binding site" evidence="12">
    <location>
        <position position="102"/>
    </location>
    <ligand>
        <name>NADPH</name>
        <dbReference type="ChEBI" id="CHEBI:57783"/>
    </ligand>
</feature>
<keyword evidence="9" id="KW-0486">Methionine biosynthesis</keyword>
<evidence type="ECO:0000259" key="14">
    <source>
        <dbReference type="Pfam" id="PF00742"/>
    </source>
</evidence>
<dbReference type="OrthoDB" id="9808167at2"/>
<dbReference type="Gene3D" id="3.40.50.720">
    <property type="entry name" value="NAD(P)-binding Rossmann-like Domain"/>
    <property type="match status" value="1"/>
</dbReference>
<sequence length="427" mass="46353">MEPLKLGLIGLGTVATGVASVLHKNQQTIVRRIRQTPIIERVYVRSLERENPYNLNLTTNIDEIINHSDIDIVIELIGGIEPALSYIKTALTNGKSVITANKELIAKYGTELLALAEENGVFLRFEAAVAGGIPILKSLREGLAANEIDTVMGIINGTTNYILTEMSSKGSDFALCLKEAQAHGYAEADPTFDIEGIDAAHKLTILASTAFGIPLQFDAVYTEGITQISAEDITIARTEGFAIKHLGIAKKSEQGVELRVHPTLVPLTHPFAQVHGVLNGIFIQGNAVGEQFMSGRGAGSEATASAVIADLIEIAHNQTAQYSAPALGFDSHQLMEAPIIQSSQFESRYYINCQCSAKTDLKALSERLAEMASETLRSAFKIKIYDENHSVIILTAKTIEENVEKLMNNAMLNEGVVNTKSIRIEMF</sequence>
<comment type="pathway">
    <text evidence="2">Amino-acid biosynthesis; L-methionine biosynthesis via de novo pathway; L-homoserine from L-aspartate: step 3/3.</text>
</comment>
<dbReference type="NCBIfam" id="NF004976">
    <property type="entry name" value="PRK06349.1"/>
    <property type="match status" value="1"/>
</dbReference>
<evidence type="ECO:0000256" key="2">
    <source>
        <dbReference type="ARBA" id="ARBA00005062"/>
    </source>
</evidence>
<dbReference type="SUPFAM" id="SSF55347">
    <property type="entry name" value="Glyceraldehyde-3-phosphate dehydrogenase-like, C-terminal domain"/>
    <property type="match status" value="1"/>
</dbReference>
<dbReference type="GO" id="GO:0050661">
    <property type="term" value="F:NADP binding"/>
    <property type="evidence" value="ECO:0007669"/>
    <property type="project" value="InterPro"/>
</dbReference>
<dbReference type="GO" id="GO:0009086">
    <property type="term" value="P:methionine biosynthetic process"/>
    <property type="evidence" value="ECO:0007669"/>
    <property type="project" value="UniProtKB-KW"/>
</dbReference>
<dbReference type="Gene3D" id="3.30.70.260">
    <property type="match status" value="1"/>
</dbReference>
<gene>
    <name evidence="16" type="ORF">DC083_05925</name>
</gene>
<dbReference type="PROSITE" id="PS01042">
    <property type="entry name" value="HOMOSER_DHGENASE"/>
    <property type="match status" value="1"/>
</dbReference>
<feature type="binding site" evidence="12">
    <location>
        <position position="187"/>
    </location>
    <ligand>
        <name>L-homoserine</name>
        <dbReference type="ChEBI" id="CHEBI:57476"/>
    </ligand>
</feature>
<name>A0A2U2ADC8_9GAMM</name>
<dbReference type="InterPro" id="IPR036291">
    <property type="entry name" value="NAD(P)-bd_dom_sf"/>
</dbReference>
<dbReference type="PANTHER" id="PTHR43331:SF1">
    <property type="entry name" value="HOMOSERINE DEHYDROGENASE"/>
    <property type="match status" value="1"/>
</dbReference>
<evidence type="ECO:0000256" key="10">
    <source>
        <dbReference type="ARBA" id="ARBA00049031"/>
    </source>
</evidence>
<dbReference type="Pfam" id="PF00742">
    <property type="entry name" value="Homoserine_dh"/>
    <property type="match status" value="1"/>
</dbReference>
<proteinExistence type="inferred from homology"/>
<dbReference type="FunFam" id="3.30.360.10:FF:000005">
    <property type="entry name" value="Homoserine dehydrogenase"/>
    <property type="match status" value="1"/>
</dbReference>
<dbReference type="AlphaFoldDB" id="A0A2U2ADC8"/>
<dbReference type="EC" id="1.1.1.3" evidence="4"/>
<feature type="active site" description="Proton donor" evidence="11">
    <location>
        <position position="202"/>
    </location>
</feature>
<dbReference type="EMBL" id="QEWQ01000004">
    <property type="protein sequence ID" value="PWD80660.1"/>
    <property type="molecule type" value="Genomic_DNA"/>
</dbReference>
<evidence type="ECO:0000256" key="11">
    <source>
        <dbReference type="PIRSR" id="PIRSR000098-1"/>
    </source>
</evidence>
<evidence type="ECO:0000256" key="9">
    <source>
        <dbReference type="ARBA" id="ARBA00023167"/>
    </source>
</evidence>
<evidence type="ECO:0000313" key="16">
    <source>
        <dbReference type="EMBL" id="PWD80660.1"/>
    </source>
</evidence>
<organism evidence="16 17">
    <name type="scientific">Ignatzschineria ureiclastica</name>
    <dbReference type="NCBI Taxonomy" id="472582"/>
    <lineage>
        <taxon>Bacteria</taxon>
        <taxon>Pseudomonadati</taxon>
        <taxon>Pseudomonadota</taxon>
        <taxon>Gammaproteobacteria</taxon>
        <taxon>Cardiobacteriales</taxon>
        <taxon>Ignatzschineriaceae</taxon>
        <taxon>Ignatzschineria</taxon>
    </lineage>
</organism>
<evidence type="ECO:0000256" key="7">
    <source>
        <dbReference type="ARBA" id="ARBA00022697"/>
    </source>
</evidence>
<keyword evidence="12" id="KW-0521">NADP</keyword>
<dbReference type="RefSeq" id="WP_109189323.1">
    <property type="nucleotide sequence ID" value="NZ_BMYA01000002.1"/>
</dbReference>
<dbReference type="UniPathway" id="UPA00051">
    <property type="reaction ID" value="UER00465"/>
</dbReference>
<dbReference type="Pfam" id="PF03447">
    <property type="entry name" value="NAD_binding_3"/>
    <property type="match status" value="1"/>
</dbReference>
<comment type="similarity">
    <text evidence="3 13">Belongs to the homoserine dehydrogenase family.</text>
</comment>
<dbReference type="Gene3D" id="3.30.360.10">
    <property type="entry name" value="Dihydrodipicolinate Reductase, domain 2"/>
    <property type="match status" value="1"/>
</dbReference>
<dbReference type="GO" id="GO:0009088">
    <property type="term" value="P:threonine biosynthetic process"/>
    <property type="evidence" value="ECO:0007669"/>
    <property type="project" value="UniProtKB-UniPathway"/>
</dbReference>
<reference evidence="17" key="1">
    <citation type="submission" date="2018-05" db="EMBL/GenBank/DDBJ databases">
        <title>Ignatzschineria dubaiensis sp. nov., isolated from necrotic foot tissues of dromedaries (Camelus dromedarius) and associated maggots in Dubai, United Arab Emirates.</title>
        <authorList>
            <person name="Tsang C.C."/>
            <person name="Tang J.Y.M."/>
            <person name="Fong J.Y.H."/>
            <person name="Kinne J."/>
            <person name="Lee H.H."/>
            <person name="Joseph M."/>
            <person name="Jose S."/>
            <person name="Schuster R.K."/>
            <person name="Tang Y."/>
            <person name="Sivakumar S."/>
            <person name="Chen J.H.K."/>
            <person name="Teng J.L.L."/>
            <person name="Lau S.K.P."/>
            <person name="Wernery U."/>
            <person name="Woo P.C.Y."/>
        </authorList>
    </citation>
    <scope>NUCLEOTIDE SEQUENCE [LARGE SCALE GENOMIC DNA]</scope>
    <source>
        <strain evidence="17">KCTC 22644</strain>
    </source>
</reference>
<dbReference type="InterPro" id="IPR019811">
    <property type="entry name" value="HDH_CS"/>
</dbReference>
<feature type="domain" description="Aspartate/homoserine dehydrogenase NAD-binding" evidence="15">
    <location>
        <begin position="10"/>
        <end position="126"/>
    </location>
</feature>
<protein>
    <recommendedName>
        <fullName evidence="5">Homoserine dehydrogenase</fullName>
        <ecNumber evidence="4">1.1.1.3</ecNumber>
    </recommendedName>
</protein>
<feature type="domain" description="Homoserine dehydrogenase catalytic" evidence="14">
    <location>
        <begin position="134"/>
        <end position="312"/>
    </location>
</feature>
<dbReference type="InterPro" id="IPR005106">
    <property type="entry name" value="Asp/hSer_DH_NAD-bd"/>
</dbReference>
<dbReference type="PANTHER" id="PTHR43331">
    <property type="entry name" value="HOMOSERINE DEHYDROGENASE"/>
    <property type="match status" value="1"/>
</dbReference>
<dbReference type="GO" id="GO:0004412">
    <property type="term" value="F:homoserine dehydrogenase activity"/>
    <property type="evidence" value="ECO:0007669"/>
    <property type="project" value="UniProtKB-EC"/>
</dbReference>
<evidence type="ECO:0000259" key="15">
    <source>
        <dbReference type="Pfam" id="PF03447"/>
    </source>
</evidence>
<dbReference type="UniPathway" id="UPA00050">
    <property type="reaction ID" value="UER00063"/>
</dbReference>
<keyword evidence="7" id="KW-0791">Threonine biosynthesis</keyword>
<evidence type="ECO:0000256" key="1">
    <source>
        <dbReference type="ARBA" id="ARBA00005056"/>
    </source>
</evidence>
<evidence type="ECO:0000313" key="17">
    <source>
        <dbReference type="Proteomes" id="UP000245020"/>
    </source>
</evidence>
<keyword evidence="6" id="KW-0028">Amino-acid biosynthesis</keyword>
<dbReference type="PIRSF" id="PIRSF000098">
    <property type="entry name" value="Homoser_dehydrog"/>
    <property type="match status" value="1"/>
</dbReference>
<evidence type="ECO:0000256" key="4">
    <source>
        <dbReference type="ARBA" id="ARBA00013213"/>
    </source>
</evidence>
<comment type="pathway">
    <text evidence="1">Amino-acid biosynthesis; L-threonine biosynthesis; L-threonine from L-aspartate: step 3/5.</text>
</comment>
<comment type="caution">
    <text evidence="16">The sequence shown here is derived from an EMBL/GenBank/DDBJ whole genome shotgun (WGS) entry which is preliminary data.</text>
</comment>
<evidence type="ECO:0000256" key="13">
    <source>
        <dbReference type="RuleBase" id="RU004171"/>
    </source>
</evidence>
<dbReference type="Proteomes" id="UP000245020">
    <property type="component" value="Unassembled WGS sequence"/>
</dbReference>
<evidence type="ECO:0000256" key="3">
    <source>
        <dbReference type="ARBA" id="ARBA00006753"/>
    </source>
</evidence>
<keyword evidence="17" id="KW-1185">Reference proteome</keyword>
<evidence type="ECO:0000256" key="5">
    <source>
        <dbReference type="ARBA" id="ARBA00013376"/>
    </source>
</evidence>